<feature type="compositionally biased region" description="Basic and acidic residues" evidence="1">
    <location>
        <begin position="304"/>
        <end position="318"/>
    </location>
</feature>
<evidence type="ECO:0000313" key="4">
    <source>
        <dbReference type="Proteomes" id="UP000232323"/>
    </source>
</evidence>
<reference evidence="3 4" key="1">
    <citation type="submission" date="2017-08" db="EMBL/GenBank/DDBJ databases">
        <title>Acidophilic green algal genome provides insights into adaptation to an acidic environment.</title>
        <authorList>
            <person name="Hirooka S."/>
            <person name="Hirose Y."/>
            <person name="Kanesaki Y."/>
            <person name="Higuchi S."/>
            <person name="Fujiwara T."/>
            <person name="Onuma R."/>
            <person name="Era A."/>
            <person name="Ohbayashi R."/>
            <person name="Uzuka A."/>
            <person name="Nozaki H."/>
            <person name="Yoshikawa H."/>
            <person name="Miyagishima S.Y."/>
        </authorList>
    </citation>
    <scope>NUCLEOTIDE SEQUENCE [LARGE SCALE GENOMIC DNA]</scope>
    <source>
        <strain evidence="3 4">NIES-2499</strain>
    </source>
</reference>
<sequence>MATTHRIQPVISKGRSRRSWWWDALALVSTSSSNAVFGCALLHLSTSDFFGHVRQHGQGLGLGCLLLSALNLVVTLGPVSSTLSLGKISSNYSSWVSTLLDHFHLRIGRSSGRSALTHHDPGGGLLSSSSTRPPSVVRRVEDKVALRTALLVGLMWALFSASNLRAQVGREVEVDCGLAEASVRVQHLESKLTAMKHDEMLINLFFRLNEMDDMLNMVHEGAVGAAEARHLMESAKMKDKEYIGNRVARLQRHAQNVAAELRTRSHMIRHNPDSDSKDKMTTGSSASTTSSHNKGYDGQRTAHQQRDSTADAAYDHGSSEPSMMTNSDEYMQSSGEVAAQRSGGSGKNVLWLLQKRIEAVDSVIHYLESKHLREELTYEEYEMILGALIEGGSQGALIDGGTHGAFISGTDVIDVESLKRDHAELPSLKQAFDRKSDETVYQQLVESGPHVRAVRQIAAKREAARKEFEERFMSSVDQQGNPLHPKTFKSSLLSALDNLPDHCIREMSGIALIHWLSFGLSLSLLLSAYLTLTALLVTVADDKKIE</sequence>
<evidence type="ECO:0000256" key="1">
    <source>
        <dbReference type="SAM" id="MobiDB-lite"/>
    </source>
</evidence>
<proteinExistence type="predicted"/>
<feature type="compositionally biased region" description="Polar residues" evidence="1">
    <location>
        <begin position="319"/>
        <end position="335"/>
    </location>
</feature>
<feature type="compositionally biased region" description="Basic and acidic residues" evidence="1">
    <location>
        <begin position="270"/>
        <end position="280"/>
    </location>
</feature>
<organism evidence="3 4">
    <name type="scientific">Chlamydomonas eustigma</name>
    <dbReference type="NCBI Taxonomy" id="1157962"/>
    <lineage>
        <taxon>Eukaryota</taxon>
        <taxon>Viridiplantae</taxon>
        <taxon>Chlorophyta</taxon>
        <taxon>core chlorophytes</taxon>
        <taxon>Chlorophyceae</taxon>
        <taxon>CS clade</taxon>
        <taxon>Chlamydomonadales</taxon>
        <taxon>Chlamydomonadaceae</taxon>
        <taxon>Chlamydomonas</taxon>
    </lineage>
</organism>
<feature type="compositionally biased region" description="Low complexity" evidence="1">
    <location>
        <begin position="281"/>
        <end position="291"/>
    </location>
</feature>
<keyword evidence="4" id="KW-1185">Reference proteome</keyword>
<dbReference type="OrthoDB" id="550966at2759"/>
<evidence type="ECO:0008006" key="5">
    <source>
        <dbReference type="Google" id="ProtNLM"/>
    </source>
</evidence>
<evidence type="ECO:0000256" key="2">
    <source>
        <dbReference type="SAM" id="Phobius"/>
    </source>
</evidence>
<name>A0A250XF83_9CHLO</name>
<accession>A0A250XF83</accession>
<keyword evidence="2" id="KW-1133">Transmembrane helix</keyword>
<keyword evidence="2" id="KW-0472">Membrane</keyword>
<feature type="region of interest" description="Disordered" evidence="1">
    <location>
        <begin position="259"/>
        <end position="341"/>
    </location>
</feature>
<evidence type="ECO:0000313" key="3">
    <source>
        <dbReference type="EMBL" id="GAX81744.1"/>
    </source>
</evidence>
<gene>
    <name evidence="3" type="ORF">CEUSTIGMA_g9172.t1</name>
</gene>
<comment type="caution">
    <text evidence="3">The sequence shown here is derived from an EMBL/GenBank/DDBJ whole genome shotgun (WGS) entry which is preliminary data.</text>
</comment>
<dbReference type="Proteomes" id="UP000232323">
    <property type="component" value="Unassembled WGS sequence"/>
</dbReference>
<dbReference type="EMBL" id="BEGY01000070">
    <property type="protein sequence ID" value="GAX81744.1"/>
    <property type="molecule type" value="Genomic_DNA"/>
</dbReference>
<feature type="transmembrane region" description="Helical" evidence="2">
    <location>
        <begin position="512"/>
        <end position="540"/>
    </location>
</feature>
<dbReference type="AlphaFoldDB" id="A0A250XF83"/>
<protein>
    <recommendedName>
        <fullName evidence="5">Transmembrane protein</fullName>
    </recommendedName>
</protein>
<keyword evidence="2" id="KW-0812">Transmembrane</keyword>